<evidence type="ECO:0000256" key="8">
    <source>
        <dbReference type="ARBA" id="ARBA00023136"/>
    </source>
</evidence>
<evidence type="ECO:0000256" key="1">
    <source>
        <dbReference type="ARBA" id="ARBA00004477"/>
    </source>
</evidence>
<keyword evidence="5" id="KW-0378">Hydrolase</keyword>
<sequence>MPAIADTLRKLNPWHKGKYSRTLPQCLTLDPRHAAPPPPPITTRAAYGLLILYALSYFIPFYLSRTTRPSPTLSRDAPSVIRARIRSVTLSCLACTGVTYVVLCRAGTTGGGAGGPKTTPLEALHLLGLWPAALWDSLRVLLLTATLFAGPLFSYLVVERGWADWVRLAPVREVWEEWTTWRNIIAGPVTEEILFRTASIPLMLLAQTTPTTTIFLTPIIFGLAHVHHFYEFRLTHPRVPAAAALLRSVFQLGYTTLFGAYATFLFLRTGSLLAVCAVHAFCNCMGLPQVWGRVEPLPVLAGGDVGEDEGHGDRDGRRQQQGGGGNGGRPSILWTVAYYALLVAGAVLWYRNLWVLSESGNALVPGSAFSRAASAWKIGVGVE</sequence>
<keyword evidence="3" id="KW-0645">Protease</keyword>
<keyword evidence="7 12" id="KW-1133">Transmembrane helix</keyword>
<feature type="compositionally biased region" description="Basic and acidic residues" evidence="11">
    <location>
        <begin position="308"/>
        <end position="318"/>
    </location>
</feature>
<dbReference type="InterPro" id="IPR039731">
    <property type="entry name" value="Rce1"/>
</dbReference>
<evidence type="ECO:0000313" key="14">
    <source>
        <dbReference type="EMBL" id="KAK4044052.1"/>
    </source>
</evidence>
<name>A0AAN6PNK3_9PEZI</name>
<evidence type="ECO:0000256" key="7">
    <source>
        <dbReference type="ARBA" id="ARBA00022989"/>
    </source>
</evidence>
<feature type="region of interest" description="Disordered" evidence="11">
    <location>
        <begin position="305"/>
        <end position="327"/>
    </location>
</feature>
<dbReference type="AlphaFoldDB" id="A0AAN6PNK3"/>
<dbReference type="GO" id="GO:0071586">
    <property type="term" value="P:CAAX-box protein processing"/>
    <property type="evidence" value="ECO:0007669"/>
    <property type="project" value="InterPro"/>
</dbReference>
<keyword evidence="4 12" id="KW-0812">Transmembrane</keyword>
<feature type="domain" description="CAAX prenyl protease 2/Lysostaphin resistance protein A-like" evidence="13">
    <location>
        <begin position="178"/>
        <end position="285"/>
    </location>
</feature>
<gene>
    <name evidence="14" type="ORF">C8A01DRAFT_43206</name>
</gene>
<evidence type="ECO:0000256" key="12">
    <source>
        <dbReference type="SAM" id="Phobius"/>
    </source>
</evidence>
<proteinExistence type="inferred from homology"/>
<evidence type="ECO:0000256" key="2">
    <source>
        <dbReference type="ARBA" id="ARBA00006897"/>
    </source>
</evidence>
<evidence type="ECO:0000256" key="9">
    <source>
        <dbReference type="ARBA" id="ARBA00047280"/>
    </source>
</evidence>
<dbReference type="GO" id="GO:0004222">
    <property type="term" value="F:metalloendopeptidase activity"/>
    <property type="evidence" value="ECO:0007669"/>
    <property type="project" value="InterPro"/>
</dbReference>
<keyword evidence="8 12" id="KW-0472">Membrane</keyword>
<reference evidence="15" key="1">
    <citation type="journal article" date="2023" name="Mol. Phylogenet. Evol.">
        <title>Genome-scale phylogeny and comparative genomics of the fungal order Sordariales.</title>
        <authorList>
            <person name="Hensen N."/>
            <person name="Bonometti L."/>
            <person name="Westerberg I."/>
            <person name="Brannstrom I.O."/>
            <person name="Guillou S."/>
            <person name="Cros-Aarteil S."/>
            <person name="Calhoun S."/>
            <person name="Haridas S."/>
            <person name="Kuo A."/>
            <person name="Mondo S."/>
            <person name="Pangilinan J."/>
            <person name="Riley R."/>
            <person name="LaButti K."/>
            <person name="Andreopoulos B."/>
            <person name="Lipzen A."/>
            <person name="Chen C."/>
            <person name="Yan M."/>
            <person name="Daum C."/>
            <person name="Ng V."/>
            <person name="Clum A."/>
            <person name="Steindorff A."/>
            <person name="Ohm R.A."/>
            <person name="Martin F."/>
            <person name="Silar P."/>
            <person name="Natvig D.O."/>
            <person name="Lalanne C."/>
            <person name="Gautier V."/>
            <person name="Ament-Velasquez S.L."/>
            <person name="Kruys A."/>
            <person name="Hutchinson M.I."/>
            <person name="Powell A.J."/>
            <person name="Barry K."/>
            <person name="Miller A.N."/>
            <person name="Grigoriev I.V."/>
            <person name="Debuchy R."/>
            <person name="Gladieux P."/>
            <person name="Hiltunen Thoren M."/>
            <person name="Johannesson H."/>
        </authorList>
    </citation>
    <scope>NUCLEOTIDE SEQUENCE [LARGE SCALE GENOMIC DNA]</scope>
    <source>
        <strain evidence="15">CBS 284.82</strain>
    </source>
</reference>
<evidence type="ECO:0000259" key="13">
    <source>
        <dbReference type="Pfam" id="PF02517"/>
    </source>
</evidence>
<evidence type="ECO:0000256" key="10">
    <source>
        <dbReference type="ARBA" id="ARBA00049729"/>
    </source>
</evidence>
<comment type="caution">
    <text evidence="14">The sequence shown here is derived from an EMBL/GenBank/DDBJ whole genome shotgun (WGS) entry which is preliminary data.</text>
</comment>
<feature type="transmembrane region" description="Helical" evidence="12">
    <location>
        <begin position="272"/>
        <end position="291"/>
    </location>
</feature>
<comment type="subcellular location">
    <subcellularLocation>
        <location evidence="1">Endoplasmic reticulum membrane</location>
        <topology evidence="1">Multi-pass membrane protein</topology>
    </subcellularLocation>
</comment>
<keyword evidence="15" id="KW-1185">Reference proteome</keyword>
<dbReference type="InterPro" id="IPR003675">
    <property type="entry name" value="Rce1/LyrA-like_dom"/>
</dbReference>
<feature type="transmembrane region" description="Helical" evidence="12">
    <location>
        <begin position="138"/>
        <end position="158"/>
    </location>
</feature>
<feature type="transmembrane region" description="Helical" evidence="12">
    <location>
        <begin position="332"/>
        <end position="350"/>
    </location>
</feature>
<comment type="similarity">
    <text evidence="2">Belongs to the peptidase U48 family.</text>
</comment>
<evidence type="ECO:0000256" key="3">
    <source>
        <dbReference type="ARBA" id="ARBA00022670"/>
    </source>
</evidence>
<accession>A0AAN6PNK3</accession>
<dbReference type="GO" id="GO:0005789">
    <property type="term" value="C:endoplasmic reticulum membrane"/>
    <property type="evidence" value="ECO:0007669"/>
    <property type="project" value="UniProtKB-SubCell"/>
</dbReference>
<dbReference type="Proteomes" id="UP001303115">
    <property type="component" value="Unassembled WGS sequence"/>
</dbReference>
<feature type="transmembrane region" description="Helical" evidence="12">
    <location>
        <begin position="244"/>
        <end position="267"/>
    </location>
</feature>
<organism evidence="14 15">
    <name type="scientific">Parachaetomium inaequale</name>
    <dbReference type="NCBI Taxonomy" id="2588326"/>
    <lineage>
        <taxon>Eukaryota</taxon>
        <taxon>Fungi</taxon>
        <taxon>Dikarya</taxon>
        <taxon>Ascomycota</taxon>
        <taxon>Pezizomycotina</taxon>
        <taxon>Sordariomycetes</taxon>
        <taxon>Sordariomycetidae</taxon>
        <taxon>Sordariales</taxon>
        <taxon>Chaetomiaceae</taxon>
        <taxon>Parachaetomium</taxon>
    </lineage>
</organism>
<evidence type="ECO:0000256" key="11">
    <source>
        <dbReference type="SAM" id="MobiDB-lite"/>
    </source>
</evidence>
<evidence type="ECO:0000256" key="5">
    <source>
        <dbReference type="ARBA" id="ARBA00022801"/>
    </source>
</evidence>
<dbReference type="PANTHER" id="PTHR13046">
    <property type="entry name" value="PROTEASE U48 CAAX PRENYL PROTEASE RCE1"/>
    <property type="match status" value="1"/>
</dbReference>
<dbReference type="Pfam" id="PF02517">
    <property type="entry name" value="Rce1-like"/>
    <property type="match status" value="1"/>
</dbReference>
<protein>
    <recommendedName>
        <fullName evidence="10">intramembrane prenyl-peptidase Rce1</fullName>
        <ecNumber evidence="10">3.4.26.1</ecNumber>
    </recommendedName>
</protein>
<evidence type="ECO:0000256" key="4">
    <source>
        <dbReference type="ARBA" id="ARBA00022692"/>
    </source>
</evidence>
<evidence type="ECO:0000256" key="6">
    <source>
        <dbReference type="ARBA" id="ARBA00022824"/>
    </source>
</evidence>
<comment type="catalytic activity">
    <reaction evidence="9">
        <text>Hydrolyzes the peptide bond -P2-(S-farnesyl or geranylgeranyl)C-P1'-P2'-P3'-COOH where P1' and P2' are amino acids with aliphatic sidechains and P3' is any C-terminal residue.</text>
        <dbReference type="EC" id="3.4.26.1"/>
    </reaction>
</comment>
<evidence type="ECO:0000313" key="15">
    <source>
        <dbReference type="Proteomes" id="UP001303115"/>
    </source>
</evidence>
<feature type="transmembrane region" description="Helical" evidence="12">
    <location>
        <begin position="202"/>
        <end position="224"/>
    </location>
</feature>
<dbReference type="PANTHER" id="PTHR13046:SF0">
    <property type="entry name" value="CAAX PRENYL PROTEASE 2"/>
    <property type="match status" value="1"/>
</dbReference>
<dbReference type="EC" id="3.4.26.1" evidence="10"/>
<feature type="transmembrane region" description="Helical" evidence="12">
    <location>
        <begin position="45"/>
        <end position="64"/>
    </location>
</feature>
<keyword evidence="6" id="KW-0256">Endoplasmic reticulum</keyword>
<dbReference type="EMBL" id="MU854322">
    <property type="protein sequence ID" value="KAK4044052.1"/>
    <property type="molecule type" value="Genomic_DNA"/>
</dbReference>
<feature type="transmembrane region" description="Helical" evidence="12">
    <location>
        <begin position="85"/>
        <end position="103"/>
    </location>
</feature>